<sequence length="175" mass="19476">MSEIDPNEAGASTGKQPDQSGRHDPLRAPGGKKIKLQPTSENLAVYTAMRDRYEADKLKDLATSSTRLTLVHNSSPERDASILPTILPQQENRSLPEQHLDRSTNTAESLSSRLNRLFAPSTIAERFEATLVRKLGLACDDHNARKVKHGGVQSRAWSTVRRQWAYVGMVEWSSI</sequence>
<gene>
    <name evidence="2" type="ORF">Micbo1qcDRAFT_218639</name>
</gene>
<accession>A0A136IPN0</accession>
<evidence type="ECO:0000313" key="2">
    <source>
        <dbReference type="EMBL" id="KXJ86887.1"/>
    </source>
</evidence>
<protein>
    <submittedName>
        <fullName evidence="2">Uncharacterized protein</fullName>
    </submittedName>
</protein>
<dbReference type="EMBL" id="KQ964265">
    <property type="protein sequence ID" value="KXJ86887.1"/>
    <property type="molecule type" value="Genomic_DNA"/>
</dbReference>
<dbReference type="InParanoid" id="A0A136IPN0"/>
<dbReference type="Proteomes" id="UP000070501">
    <property type="component" value="Unassembled WGS sequence"/>
</dbReference>
<evidence type="ECO:0000256" key="1">
    <source>
        <dbReference type="SAM" id="MobiDB-lite"/>
    </source>
</evidence>
<feature type="region of interest" description="Disordered" evidence="1">
    <location>
        <begin position="1"/>
        <end position="41"/>
    </location>
</feature>
<evidence type="ECO:0000313" key="3">
    <source>
        <dbReference type="Proteomes" id="UP000070501"/>
    </source>
</evidence>
<reference evidence="3" key="1">
    <citation type="submission" date="2016-02" db="EMBL/GenBank/DDBJ databases">
        <title>Draft genome sequence of Microdochium bolleyi, a fungal endophyte of beachgrass.</title>
        <authorList>
            <consortium name="DOE Joint Genome Institute"/>
            <person name="David A.S."/>
            <person name="May G."/>
            <person name="Haridas S."/>
            <person name="Lim J."/>
            <person name="Wang M."/>
            <person name="Labutti K."/>
            <person name="Lipzen A."/>
            <person name="Barry K."/>
            <person name="Grigoriev I.V."/>
        </authorList>
    </citation>
    <scope>NUCLEOTIDE SEQUENCE [LARGE SCALE GENOMIC DNA]</scope>
    <source>
        <strain evidence="3">J235TASD1</strain>
    </source>
</reference>
<organism evidence="2 3">
    <name type="scientific">Microdochium bolleyi</name>
    <dbReference type="NCBI Taxonomy" id="196109"/>
    <lineage>
        <taxon>Eukaryota</taxon>
        <taxon>Fungi</taxon>
        <taxon>Dikarya</taxon>
        <taxon>Ascomycota</taxon>
        <taxon>Pezizomycotina</taxon>
        <taxon>Sordariomycetes</taxon>
        <taxon>Xylariomycetidae</taxon>
        <taxon>Xylariales</taxon>
        <taxon>Microdochiaceae</taxon>
        <taxon>Microdochium</taxon>
    </lineage>
</organism>
<keyword evidence="3" id="KW-1185">Reference proteome</keyword>
<dbReference type="AlphaFoldDB" id="A0A136IPN0"/>
<name>A0A136IPN0_9PEZI</name>
<proteinExistence type="predicted"/>